<accession>H2AWH9</accession>
<dbReference type="InParanoid" id="H2AWH9"/>
<dbReference type="eggNOG" id="ENOG502QSHN">
    <property type="taxonomic scope" value="Eukaryota"/>
</dbReference>
<dbReference type="OrthoDB" id="4063069at2759"/>
<evidence type="ECO:0000313" key="2">
    <source>
        <dbReference type="Proteomes" id="UP000005220"/>
    </source>
</evidence>
<evidence type="ECO:0008006" key="3">
    <source>
        <dbReference type="Google" id="ProtNLM"/>
    </source>
</evidence>
<organism evidence="1 2">
    <name type="scientific">Kazachstania africana (strain ATCC 22294 / BCRC 22015 / CBS 2517 / CECT 1963 / NBRC 1671 / NRRL Y-8276)</name>
    <name type="common">Yeast</name>
    <name type="synonym">Kluyveromyces africanus</name>
    <dbReference type="NCBI Taxonomy" id="1071382"/>
    <lineage>
        <taxon>Eukaryota</taxon>
        <taxon>Fungi</taxon>
        <taxon>Dikarya</taxon>
        <taxon>Ascomycota</taxon>
        <taxon>Saccharomycotina</taxon>
        <taxon>Saccharomycetes</taxon>
        <taxon>Saccharomycetales</taxon>
        <taxon>Saccharomycetaceae</taxon>
        <taxon>Kazachstania</taxon>
    </lineage>
</organism>
<dbReference type="HOGENOM" id="CLU_280929_0_0_1"/>
<dbReference type="EMBL" id="HE650826">
    <property type="protein sequence ID" value="CCF58729.1"/>
    <property type="molecule type" value="Genomic_DNA"/>
</dbReference>
<protein>
    <recommendedName>
        <fullName evidence="3">Cleavage/polyadenylation specificity factor A subunit N-terminal domain-containing protein</fullName>
    </recommendedName>
</protein>
<dbReference type="Proteomes" id="UP000005220">
    <property type="component" value="Chromosome 6"/>
</dbReference>
<dbReference type="FunCoup" id="H2AWH9">
    <property type="interactions" value="14"/>
</dbReference>
<gene>
    <name evidence="1" type="primary">KAFR0F01330</name>
    <name evidence="1" type="ORF">KAFR_0F01330</name>
</gene>
<name>H2AWH9_KAZAF</name>
<dbReference type="AlphaFoldDB" id="H2AWH9"/>
<evidence type="ECO:0000313" key="1">
    <source>
        <dbReference type="EMBL" id="CCF58729.1"/>
    </source>
</evidence>
<dbReference type="GeneID" id="13884197"/>
<dbReference type="SUPFAM" id="SSF50978">
    <property type="entry name" value="WD40 repeat-like"/>
    <property type="match status" value="1"/>
</dbReference>
<dbReference type="RefSeq" id="XP_003957864.1">
    <property type="nucleotide sequence ID" value="XM_003957815.1"/>
</dbReference>
<proteinExistence type="predicted"/>
<keyword evidence="2" id="KW-1185">Reference proteome</keyword>
<dbReference type="KEGG" id="kaf:KAFR_0F01330"/>
<reference evidence="1 2" key="1">
    <citation type="journal article" date="2011" name="Proc. Natl. Acad. Sci. U.S.A.">
        <title>Evolutionary erosion of yeast sex chromosomes by mating-type switching accidents.</title>
        <authorList>
            <person name="Gordon J.L."/>
            <person name="Armisen D."/>
            <person name="Proux-Wera E."/>
            <person name="Oheigeartaigh S.S."/>
            <person name="Byrne K.P."/>
            <person name="Wolfe K.H."/>
        </authorList>
    </citation>
    <scope>NUCLEOTIDE SEQUENCE [LARGE SCALE GENOMIC DNA]</scope>
    <source>
        <strain evidence="2">ATCC 22294 / BCRC 22015 / CBS 2517 / CECT 1963 / NBRC 1671 / NRRL Y-8276</strain>
    </source>
</reference>
<dbReference type="InterPro" id="IPR036322">
    <property type="entry name" value="WD40_repeat_dom_sf"/>
</dbReference>
<sequence>MSDKLILNSLKDASCVVASFNVESILFLVKTESIERFEISKGYNLNFLNNVRTLGYTVAAALYIEPLSTKEYFILLKDNGCLEILNSETSVVDRLETGFKIDRLHNVLFRFDEKYKRLYINLTRNALFSVQFQTSKSYFKFSTASQNPICVRQFSYDIISLDLCSNFDVYTNEEMETLSIVLKEPDKQQYFFSLLSYKREYGKRKVQWEALVPLIELESISNINMHENSIASKLIPNIGTVIFSPSKTLFFSMPSGFESFIEGESVVNPHVTRGWMSASHNLSTGVSIQPLVIFEESFNSFVFKVIANNGTAIEIILDKLEEDEENYSIKFRKFRYRESSLIKDFLFDKEITLYMPLVHNTMFLALISDKLIFASLNHSRFYDEIMFEKNTYIYSNLIGYSAQRYISSGMSKDGKYFLEQDHVDCKSICDIEVLSKAEGEVTDVWLTKKHTWWRGPDIGLFNDCKYIDNGKDVKFIDISNRRIIDSNIESVTTILNDSVGNYCWITKQGEIKWSNSNDIYTVRSSKNHTYNLTLITSLLLKNGNNLTAFIIDSKLLVLKDHSKLLLERNFGDDFETPSSIFIHSTNEHCHILLGDIYGTLYILDCPQGKLISTFKCNAKVTKIAPIPNTDGLLIYSTDSFIIVKPSTAETYKLFRVDIPLKLKTITFGNSVDYLVMVDTDNCIYKLTLHENIDIILSHVSRTNTDVLINKIVEMASSSRYVICTFVSLEDNNKGDNKGDNKDVRDSGICLYNLHKKYVDKFTISEEYPQATVNDMVTIPFRPQKYFSYLEEHQMSFAKRLAYSSCFLVSLDFETAENENFDNLLLFTIDDDKGTIDFQSGIHTGYSITSIRNYYDNLFIVTGECFQVFCLEYIAKENKFRMSAVSNSLLENGFITDFINLPMAQENTSRRKKLRSTTLHRERILAADLLKGLVDCQLEVSKCSPNNDFEFPYKIRLDSVIGSKKHAVALDASSEFVISLFSVFTNARLTSFALCLGENKLRFYSTCNGEDFSMVEFYLPFPITSIVSVQTGIGEGIFPKKNVFEGSYNDVMFLVTTTNGGIYSISEASIELSKQSIDEAIIRDHGMQLNLIGAKDEDESDFEDEEDNLLLDNRILNIRCLKASSR</sequence>